<dbReference type="Pfam" id="PF00293">
    <property type="entry name" value="NUDIX"/>
    <property type="match status" value="1"/>
</dbReference>
<dbReference type="Gene3D" id="3.90.79.10">
    <property type="entry name" value="Nucleoside Triphosphate Pyrophosphohydrolase"/>
    <property type="match status" value="1"/>
</dbReference>
<dbReference type="Proteomes" id="UP000192708">
    <property type="component" value="Unassembled WGS sequence"/>
</dbReference>
<gene>
    <name evidence="5" type="ORF">SAMN06296008_10232</name>
</gene>
<evidence type="ECO:0000313" key="5">
    <source>
        <dbReference type="EMBL" id="SMC31748.1"/>
    </source>
</evidence>
<dbReference type="PANTHER" id="PTHR43736:SF1">
    <property type="entry name" value="DIHYDRONEOPTERIN TRIPHOSPHATE DIPHOSPHATASE"/>
    <property type="match status" value="1"/>
</dbReference>
<dbReference type="SUPFAM" id="SSF55811">
    <property type="entry name" value="Nudix"/>
    <property type="match status" value="1"/>
</dbReference>
<dbReference type="STRING" id="1938817.SAMN06296008_10232"/>
<dbReference type="InterPro" id="IPR015797">
    <property type="entry name" value="NUDIX_hydrolase-like_dom_sf"/>
</dbReference>
<evidence type="ECO:0000313" key="6">
    <source>
        <dbReference type="Proteomes" id="UP000192708"/>
    </source>
</evidence>
<comment type="cofactor">
    <cofactor evidence="1">
        <name>Mg(2+)</name>
        <dbReference type="ChEBI" id="CHEBI:18420"/>
    </cofactor>
</comment>
<proteinExistence type="inferred from homology"/>
<dbReference type="EMBL" id="FWXJ01000002">
    <property type="protein sequence ID" value="SMC31748.1"/>
    <property type="molecule type" value="Genomic_DNA"/>
</dbReference>
<dbReference type="InterPro" id="IPR000086">
    <property type="entry name" value="NUDIX_hydrolase_dom"/>
</dbReference>
<dbReference type="CDD" id="cd03674">
    <property type="entry name" value="NUDIX_Hydrolase"/>
    <property type="match status" value="1"/>
</dbReference>
<dbReference type="PROSITE" id="PS51462">
    <property type="entry name" value="NUDIX"/>
    <property type="match status" value="1"/>
</dbReference>
<sequence length="185" mass="20707">MSDATSATSPGQAMDELLQSYYLQYPAEKAVLAPLCSFIANATDPFIRSNLPGHITGSGFVIQGEEMLLIHHRYIKEWFQPGGHVDPGENPLQTALREIEEETGWLTIASPTNPNPLVPLDIDAHLIPANPIKNEPEHWHIDFAYLLVPVELRAASDLEQNQWFAMSELTAPRLARVIQKYRALQ</sequence>
<evidence type="ECO:0000256" key="1">
    <source>
        <dbReference type="ARBA" id="ARBA00001946"/>
    </source>
</evidence>
<name>A0A1W1Y7N7_9BURK</name>
<keyword evidence="2 3" id="KW-0378">Hydrolase</keyword>
<feature type="domain" description="Nudix hydrolase" evidence="4">
    <location>
        <begin position="52"/>
        <end position="185"/>
    </location>
</feature>
<evidence type="ECO:0000256" key="2">
    <source>
        <dbReference type="ARBA" id="ARBA00022801"/>
    </source>
</evidence>
<protein>
    <submittedName>
        <fullName evidence="5">8-oxo-dGTP pyrophosphatase MutT, NUDIX family</fullName>
    </submittedName>
</protein>
<dbReference type="InterPro" id="IPR020084">
    <property type="entry name" value="NUDIX_hydrolase_CS"/>
</dbReference>
<evidence type="ECO:0000256" key="3">
    <source>
        <dbReference type="RuleBase" id="RU003476"/>
    </source>
</evidence>
<reference evidence="5 6" key="1">
    <citation type="submission" date="2017-04" db="EMBL/GenBank/DDBJ databases">
        <authorList>
            <person name="Afonso C.L."/>
            <person name="Miller P.J."/>
            <person name="Scott M.A."/>
            <person name="Spackman E."/>
            <person name="Goraichik I."/>
            <person name="Dimitrov K.M."/>
            <person name="Suarez D.L."/>
            <person name="Swayne D.E."/>
        </authorList>
    </citation>
    <scope>NUCLEOTIDE SEQUENCE [LARGE SCALE GENOMIC DNA]</scope>
    <source>
        <strain evidence="5 6">VK13</strain>
    </source>
</reference>
<comment type="similarity">
    <text evidence="3">Belongs to the Nudix hydrolase family.</text>
</comment>
<dbReference type="PROSITE" id="PS00893">
    <property type="entry name" value="NUDIX_BOX"/>
    <property type="match status" value="1"/>
</dbReference>
<evidence type="ECO:0000259" key="4">
    <source>
        <dbReference type="PROSITE" id="PS51462"/>
    </source>
</evidence>
<dbReference type="GO" id="GO:0016787">
    <property type="term" value="F:hydrolase activity"/>
    <property type="evidence" value="ECO:0007669"/>
    <property type="project" value="UniProtKB-KW"/>
</dbReference>
<dbReference type="PANTHER" id="PTHR43736">
    <property type="entry name" value="ADP-RIBOSE PYROPHOSPHATASE"/>
    <property type="match status" value="1"/>
</dbReference>
<organism evidence="5 6">
    <name type="scientific">Polynucleobacter kasalickyi</name>
    <dbReference type="NCBI Taxonomy" id="1938817"/>
    <lineage>
        <taxon>Bacteria</taxon>
        <taxon>Pseudomonadati</taxon>
        <taxon>Pseudomonadota</taxon>
        <taxon>Betaproteobacteria</taxon>
        <taxon>Burkholderiales</taxon>
        <taxon>Burkholderiaceae</taxon>
        <taxon>Polynucleobacter</taxon>
    </lineage>
</organism>
<dbReference type="AlphaFoldDB" id="A0A1W1Y7N7"/>
<keyword evidence="6" id="KW-1185">Reference proteome</keyword>
<dbReference type="PRINTS" id="PR00502">
    <property type="entry name" value="NUDIXFAMILY"/>
</dbReference>
<dbReference type="RefSeq" id="WP_200806857.1">
    <property type="nucleotide sequence ID" value="NZ_FWXJ01000002.1"/>
</dbReference>
<accession>A0A1W1Y7N7</accession>
<dbReference type="InterPro" id="IPR020476">
    <property type="entry name" value="Nudix_hydrolase"/>
</dbReference>